<feature type="compositionally biased region" description="Polar residues" evidence="1">
    <location>
        <begin position="186"/>
        <end position="201"/>
    </location>
</feature>
<dbReference type="STRING" id="980251.GCA_001642875_01287"/>
<dbReference type="OrthoDB" id="9814800at2"/>
<dbReference type="InterPro" id="IPR036280">
    <property type="entry name" value="Multihaem_cyt_sf"/>
</dbReference>
<reference evidence="3 4" key="1">
    <citation type="submission" date="2019-08" db="EMBL/GenBank/DDBJ databases">
        <title>Deep-cultivation of Planctomycetes and their phenomic and genomic characterization uncovers novel biology.</title>
        <authorList>
            <person name="Wiegand S."/>
            <person name="Jogler M."/>
            <person name="Boedeker C."/>
            <person name="Pinto D."/>
            <person name="Vollmers J."/>
            <person name="Rivas-Marin E."/>
            <person name="Kohn T."/>
            <person name="Peeters S.H."/>
            <person name="Heuer A."/>
            <person name="Rast P."/>
            <person name="Oberbeckmann S."/>
            <person name="Bunk B."/>
            <person name="Jeske O."/>
            <person name="Meyerdierks A."/>
            <person name="Storesund J.E."/>
            <person name="Kallscheuer N."/>
            <person name="Luecker S."/>
            <person name="Lage O.M."/>
            <person name="Pohl T."/>
            <person name="Merkel B.J."/>
            <person name="Hornburger P."/>
            <person name="Mueller R.-W."/>
            <person name="Bruemmer F."/>
            <person name="Labrenz M."/>
            <person name="Spormann A.M."/>
            <person name="Op den Camp H."/>
            <person name="Overmann J."/>
            <person name="Amann R."/>
            <person name="Jetten M.S.M."/>
            <person name="Mascher T."/>
            <person name="Medema M.H."/>
            <person name="Devos D.P."/>
            <person name="Kaster A.-K."/>
            <person name="Ovreas L."/>
            <person name="Rohde M."/>
            <person name="Galperin M.Y."/>
            <person name="Jogler C."/>
        </authorList>
    </citation>
    <scope>NUCLEOTIDE SEQUENCE [LARGE SCALE GENOMIC DNA]</scope>
    <source>
        <strain evidence="3 4">FC18</strain>
    </source>
</reference>
<dbReference type="RefSeq" id="WP_075084053.1">
    <property type="nucleotide sequence ID" value="NZ_CP042912.1"/>
</dbReference>
<sequence length="796" mass="88005">MPEAHEADNDQVKFYGYGDCSAMSTGSSKHFKVYAWFAFIAFACVAFYKLNAPSGEAVTANIPDDTLIVAAPVQNSTNHDPFYATSASGLPNPDAQLDSLTPDDVATLQNLPSICVAEIPGLKEEEKPGCPATDAMAQLPAYAEMKKHSAPATFSVDSPSQNGPTNSSNESHTFPGYAATSDMPLGTQTWTPPASQNTSPTADPHVHPASFESTDFANYNPHAKATANHRDSLKAGAKEQLEALDVDPHLEAFSRTAFPSAVECAKCHEQIFDEWASSSHAYAAVSPMFHVFENRINKLASGTIGYFCMRCHAPVATTMGLRRDQAIWDGPRVFREGVTCVACHRVKTPYGKTNGERHMIPGGAEDPIVGGSDGKGVHQVAEKYADYFKTKTDPSSKKPGQLIHRRSIQFEELSKSTYCVSCHQVAVEPGIKLEVVWDQYRASPAYREGITCQQCHMGAIPGVDSGYTYGPAAVVDGKVVNPERKHSNHMFYGPGYSIAHPGIFPQNVKADRWSFNEWLAFDWRAGWGTEAFEKQMAEFGNVHFPEPWNDADTRMDAREIVDANLEKLDYKKDLRVQLLENGSKLDGPFFADTPRTGEPLSFRYCLTNINPGHNMPSGSLGAQPQIWMNAVLTGPSGQRLWETGYLDSNGDLCDNHSLDVLARKAPFDTQLMNLQTKFLVTNVKGTEREMYLPVPFELDQLPFIRPAPQPVTVLNHPVGIRMEGHSLPPLGSRNIKYSVPSRLMTQPGTYTLSVRLRSRAEPIYFMRFCNATPEMIRMMNEWIADFHEQTVVFEVR</sequence>
<protein>
    <recommendedName>
        <fullName evidence="2">Cytochrome c-552/4 domain-containing protein</fullName>
    </recommendedName>
</protein>
<dbReference type="EMBL" id="CP042912">
    <property type="protein sequence ID" value="QEG24365.1"/>
    <property type="molecule type" value="Genomic_DNA"/>
</dbReference>
<dbReference type="KEGG" id="mff:MFFC18_42840"/>
<evidence type="ECO:0000313" key="3">
    <source>
        <dbReference type="EMBL" id="QEG24365.1"/>
    </source>
</evidence>
<name>A0A5B9PGK9_9BACT</name>
<proteinExistence type="predicted"/>
<feature type="compositionally biased region" description="Polar residues" evidence="1">
    <location>
        <begin position="155"/>
        <end position="172"/>
    </location>
</feature>
<evidence type="ECO:0000256" key="1">
    <source>
        <dbReference type="SAM" id="MobiDB-lite"/>
    </source>
</evidence>
<evidence type="ECO:0000259" key="2">
    <source>
        <dbReference type="Pfam" id="PF13435"/>
    </source>
</evidence>
<dbReference type="InterPro" id="IPR023155">
    <property type="entry name" value="Cyt_c-552/4"/>
</dbReference>
<dbReference type="AlphaFoldDB" id="A0A5B9PGK9"/>
<dbReference type="Gene3D" id="1.10.1130.10">
    <property type="entry name" value="Flavocytochrome C3, Chain A"/>
    <property type="match status" value="1"/>
</dbReference>
<feature type="domain" description="Cytochrome c-552/4" evidence="2">
    <location>
        <begin position="263"/>
        <end position="344"/>
    </location>
</feature>
<dbReference type="Pfam" id="PF13435">
    <property type="entry name" value="Cytochrome_C554"/>
    <property type="match status" value="1"/>
</dbReference>
<feature type="region of interest" description="Disordered" evidence="1">
    <location>
        <begin position="150"/>
        <end position="214"/>
    </location>
</feature>
<evidence type="ECO:0000313" key="4">
    <source>
        <dbReference type="Proteomes" id="UP000322214"/>
    </source>
</evidence>
<accession>A0A5B9PGK9</accession>
<gene>
    <name evidence="3" type="ORF">MFFC18_42840</name>
</gene>
<dbReference type="Proteomes" id="UP000322214">
    <property type="component" value="Chromosome"/>
</dbReference>
<keyword evidence="4" id="KW-1185">Reference proteome</keyword>
<organism evidence="3 4">
    <name type="scientific">Mariniblastus fucicola</name>
    <dbReference type="NCBI Taxonomy" id="980251"/>
    <lineage>
        <taxon>Bacteria</taxon>
        <taxon>Pseudomonadati</taxon>
        <taxon>Planctomycetota</taxon>
        <taxon>Planctomycetia</taxon>
        <taxon>Pirellulales</taxon>
        <taxon>Pirellulaceae</taxon>
        <taxon>Mariniblastus</taxon>
    </lineage>
</organism>
<dbReference type="SUPFAM" id="SSF48695">
    <property type="entry name" value="Multiheme cytochromes"/>
    <property type="match status" value="1"/>
</dbReference>